<dbReference type="OrthoDB" id="445326at2759"/>
<feature type="compositionally biased region" description="Basic and acidic residues" evidence="8">
    <location>
        <begin position="518"/>
        <end position="533"/>
    </location>
</feature>
<keyword evidence="3 7" id="KW-0698">rRNA processing</keyword>
<feature type="region of interest" description="Disordered" evidence="8">
    <location>
        <begin position="509"/>
        <end position="533"/>
    </location>
</feature>
<dbReference type="GO" id="GO:0005732">
    <property type="term" value="C:sno(s)RNA-containing ribonucleoprotein complex"/>
    <property type="evidence" value="ECO:0007669"/>
    <property type="project" value="UniProtKB-UniRule"/>
</dbReference>
<feature type="compositionally biased region" description="Basic and acidic residues" evidence="8">
    <location>
        <begin position="139"/>
        <end position="156"/>
    </location>
</feature>
<keyword evidence="5 7" id="KW-0687">Ribonucleoprotein</keyword>
<accession>A0A8I6S712</accession>
<protein>
    <recommendedName>
        <fullName evidence="7">U3 small nucleolar ribonucleoprotein protein MPP10</fullName>
    </recommendedName>
</protein>
<dbReference type="PANTHER" id="PTHR17039">
    <property type="entry name" value="U3 SMALL NUCLEOLAR RIBONUCLEOPROTEIN PROTEIN MPP10"/>
    <property type="match status" value="1"/>
</dbReference>
<keyword evidence="10" id="KW-1185">Reference proteome</keyword>
<evidence type="ECO:0000256" key="7">
    <source>
        <dbReference type="PIRNR" id="PIRNR017300"/>
    </source>
</evidence>
<proteinExistence type="inferred from homology"/>
<evidence type="ECO:0000256" key="8">
    <source>
        <dbReference type="SAM" id="MobiDB-lite"/>
    </source>
</evidence>
<dbReference type="InterPro" id="IPR012173">
    <property type="entry name" value="Mpp10"/>
</dbReference>
<feature type="compositionally biased region" description="Acidic residues" evidence="8">
    <location>
        <begin position="214"/>
        <end position="223"/>
    </location>
</feature>
<evidence type="ECO:0000256" key="6">
    <source>
        <dbReference type="ARBA" id="ARBA00029455"/>
    </source>
</evidence>
<reference evidence="9" key="1">
    <citation type="submission" date="2022-01" db="UniProtKB">
        <authorList>
            <consortium name="EnsemblMetazoa"/>
        </authorList>
    </citation>
    <scope>IDENTIFICATION</scope>
</reference>
<feature type="compositionally biased region" description="Basic and acidic residues" evidence="8">
    <location>
        <begin position="438"/>
        <end position="452"/>
    </location>
</feature>
<organism evidence="9 10">
    <name type="scientific">Cimex lectularius</name>
    <name type="common">Bed bug</name>
    <name type="synonym">Acanthia lectularia</name>
    <dbReference type="NCBI Taxonomy" id="79782"/>
    <lineage>
        <taxon>Eukaryota</taxon>
        <taxon>Metazoa</taxon>
        <taxon>Ecdysozoa</taxon>
        <taxon>Arthropoda</taxon>
        <taxon>Hexapoda</taxon>
        <taxon>Insecta</taxon>
        <taxon>Pterygota</taxon>
        <taxon>Neoptera</taxon>
        <taxon>Paraneoptera</taxon>
        <taxon>Hemiptera</taxon>
        <taxon>Heteroptera</taxon>
        <taxon>Panheteroptera</taxon>
        <taxon>Cimicomorpha</taxon>
        <taxon>Cimicidae</taxon>
        <taxon>Cimex</taxon>
    </lineage>
</organism>
<keyword evidence="4 7" id="KW-0539">Nucleus</keyword>
<gene>
    <name evidence="9" type="primary">106670900</name>
</gene>
<feature type="compositionally biased region" description="Acidic residues" evidence="8">
    <location>
        <begin position="110"/>
        <end position="120"/>
    </location>
</feature>
<dbReference type="PIRSF" id="PIRSF017300">
    <property type="entry name" value="snoRNP_Mpp10"/>
    <property type="match status" value="1"/>
</dbReference>
<feature type="region of interest" description="Disordered" evidence="8">
    <location>
        <begin position="438"/>
        <end position="496"/>
    </location>
</feature>
<evidence type="ECO:0000256" key="3">
    <source>
        <dbReference type="ARBA" id="ARBA00022552"/>
    </source>
</evidence>
<feature type="compositionally biased region" description="Acidic residues" evidence="8">
    <location>
        <begin position="157"/>
        <end position="183"/>
    </location>
</feature>
<evidence type="ECO:0000256" key="5">
    <source>
        <dbReference type="ARBA" id="ARBA00023274"/>
    </source>
</evidence>
<dbReference type="Pfam" id="PF04006">
    <property type="entry name" value="Mpp10"/>
    <property type="match status" value="1"/>
</dbReference>
<name>A0A8I6S712_CIMLE</name>
<dbReference type="KEGG" id="clec:106670900"/>
<evidence type="ECO:0000313" key="9">
    <source>
        <dbReference type="EnsemblMetazoa" id="XP_014257055.1"/>
    </source>
</evidence>
<evidence type="ECO:0000313" key="10">
    <source>
        <dbReference type="Proteomes" id="UP000494040"/>
    </source>
</evidence>
<keyword evidence="2 7" id="KW-0690">Ribosome biogenesis</keyword>
<comment type="function">
    <text evidence="7">Involved in nucleolar processing of pre-18S ribosomal RNA.</text>
</comment>
<evidence type="ECO:0000256" key="1">
    <source>
        <dbReference type="ARBA" id="ARBA00004604"/>
    </source>
</evidence>
<dbReference type="GO" id="GO:0006364">
    <property type="term" value="P:rRNA processing"/>
    <property type="evidence" value="ECO:0007669"/>
    <property type="project" value="UniProtKB-KW"/>
</dbReference>
<dbReference type="GO" id="GO:0034457">
    <property type="term" value="C:Mpp10 complex"/>
    <property type="evidence" value="ECO:0007669"/>
    <property type="project" value="UniProtKB-UniRule"/>
</dbReference>
<dbReference type="OMA" id="SSEICCV"/>
<dbReference type="EnsemblMetazoa" id="XM_014401569.2">
    <property type="protein sequence ID" value="XP_014257055.1"/>
    <property type="gene ID" value="LOC106670900"/>
</dbReference>
<comment type="similarity">
    <text evidence="6 7">Belongs to the MPP10 family.</text>
</comment>
<dbReference type="Proteomes" id="UP000494040">
    <property type="component" value="Unassembled WGS sequence"/>
</dbReference>
<comment type="subcellular location">
    <subcellularLocation>
        <location evidence="1 7">Nucleus</location>
        <location evidence="1 7">Nucleolus</location>
    </subcellularLocation>
</comment>
<dbReference type="GO" id="GO:0032040">
    <property type="term" value="C:small-subunit processome"/>
    <property type="evidence" value="ECO:0007669"/>
    <property type="project" value="TreeGrafter"/>
</dbReference>
<evidence type="ECO:0000256" key="4">
    <source>
        <dbReference type="ARBA" id="ARBA00023242"/>
    </source>
</evidence>
<evidence type="ECO:0000256" key="2">
    <source>
        <dbReference type="ARBA" id="ARBA00022517"/>
    </source>
</evidence>
<dbReference type="PANTHER" id="PTHR17039:SF0">
    <property type="entry name" value="U3 SMALL NUCLEOLAR RIBONUCLEOPROTEIN PROTEIN MPP10"/>
    <property type="match status" value="1"/>
</dbReference>
<feature type="region of interest" description="Disordered" evidence="8">
    <location>
        <begin position="102"/>
        <end position="237"/>
    </location>
</feature>
<dbReference type="AlphaFoldDB" id="A0A8I6S712"/>
<feature type="compositionally biased region" description="Basic residues" evidence="8">
    <location>
        <begin position="453"/>
        <end position="467"/>
    </location>
</feature>
<feature type="compositionally biased region" description="Basic and acidic residues" evidence="8">
    <location>
        <begin position="184"/>
        <end position="199"/>
    </location>
</feature>
<sequence>MEVIKNVQDILDLPENYPLDFLRGEKSQEARIKSVIESLYNELIQGSDEYDKLLVEGFMNEQIWQQLDRVNVEMDGLVPTLARCVLHKGRLRYPVETVDPTRQENKDVLEDNDEVEDVEEQEHKPVRKKVTFQNEEPAEEKKDRFFSLSDMEKFVEMEENGEDNDDDDEVDMFQDIPSDESDTEQAKYDDFFGSPKEDSNQDDGYEESSGSEGEPSEPDDEPESLTPKFQSSFERRQENLDRRIRKLEDAALSEKPWVLKGEVDSSSRPVNSLLEEVVEFDMTQRPAPVITEEVTMKLEDIIIKRIRDETYDDVERKVKPIKTPNDLKKKIVLDQEKSKLSLAQIYENEFLKQKTKETNDVKTEEELSEEKKKIAAHMKKLFYQLDTLSNLHYTPKLGNTELKIITNTPAINMEEVAPIGMADANSLAPDEVAGKFKRDLIGKEEKTKTDKKREKRKKKALQAKKAKWNREKSGNGIKLTKANTLEKDESGKTVKSSTAFFNRLQDEVEKQIRKKRQPEKVDKPKFDTKRLKL</sequence>